<proteinExistence type="predicted"/>
<dbReference type="AlphaFoldDB" id="A0A3M7RPR4"/>
<evidence type="ECO:0000313" key="2">
    <source>
        <dbReference type="Proteomes" id="UP000276133"/>
    </source>
</evidence>
<comment type="caution">
    <text evidence="1">The sequence shown here is derived from an EMBL/GenBank/DDBJ whole genome shotgun (WGS) entry which is preliminary data.</text>
</comment>
<sequence length="66" mass="8234">MRFHYPKFENYSHLYFAQAGMNLFDSNLKTKKPIFFFYYKQENTCFRSKMTREFSSTRDTFFEKNK</sequence>
<organism evidence="1 2">
    <name type="scientific">Brachionus plicatilis</name>
    <name type="common">Marine rotifer</name>
    <name type="synonym">Brachionus muelleri</name>
    <dbReference type="NCBI Taxonomy" id="10195"/>
    <lineage>
        <taxon>Eukaryota</taxon>
        <taxon>Metazoa</taxon>
        <taxon>Spiralia</taxon>
        <taxon>Gnathifera</taxon>
        <taxon>Rotifera</taxon>
        <taxon>Eurotatoria</taxon>
        <taxon>Monogononta</taxon>
        <taxon>Pseudotrocha</taxon>
        <taxon>Ploima</taxon>
        <taxon>Brachionidae</taxon>
        <taxon>Brachionus</taxon>
    </lineage>
</organism>
<keyword evidence="2" id="KW-1185">Reference proteome</keyword>
<dbReference type="Proteomes" id="UP000276133">
    <property type="component" value="Unassembled WGS sequence"/>
</dbReference>
<name>A0A3M7RPR4_BRAPC</name>
<reference evidence="1 2" key="1">
    <citation type="journal article" date="2018" name="Sci. Rep.">
        <title>Genomic signatures of local adaptation to the degree of environmental predictability in rotifers.</title>
        <authorList>
            <person name="Franch-Gras L."/>
            <person name="Hahn C."/>
            <person name="Garcia-Roger E.M."/>
            <person name="Carmona M.J."/>
            <person name="Serra M."/>
            <person name="Gomez A."/>
        </authorList>
    </citation>
    <scope>NUCLEOTIDE SEQUENCE [LARGE SCALE GENOMIC DNA]</scope>
    <source>
        <strain evidence="1">HYR1</strain>
    </source>
</reference>
<dbReference type="EMBL" id="REGN01002908">
    <property type="protein sequence ID" value="RNA25532.1"/>
    <property type="molecule type" value="Genomic_DNA"/>
</dbReference>
<gene>
    <name evidence="1" type="ORF">BpHYR1_029605</name>
</gene>
<evidence type="ECO:0000313" key="1">
    <source>
        <dbReference type="EMBL" id="RNA25532.1"/>
    </source>
</evidence>
<protein>
    <submittedName>
        <fullName evidence="1">Uncharacterized protein</fullName>
    </submittedName>
</protein>
<accession>A0A3M7RPR4</accession>